<protein>
    <recommendedName>
        <fullName evidence="1">DUF7918 domain-containing protein</fullName>
    </recommendedName>
</protein>
<evidence type="ECO:0000313" key="3">
    <source>
        <dbReference type="Proteomes" id="UP001055115"/>
    </source>
</evidence>
<dbReference type="Pfam" id="PF25534">
    <property type="entry name" value="DUF7918"/>
    <property type="match status" value="1"/>
</dbReference>
<proteinExistence type="predicted"/>
<dbReference type="PANTHER" id="PTHR36223">
    <property type="entry name" value="BETA-LACTAMASE-TYPE TRANSPEPTIDASE FOLD DOMAIN CONTAINING PROTEIN"/>
    <property type="match status" value="1"/>
</dbReference>
<evidence type="ECO:0000259" key="1">
    <source>
        <dbReference type="Pfam" id="PF25534"/>
    </source>
</evidence>
<accession>A0AA37PD89</accession>
<dbReference type="InterPro" id="IPR057678">
    <property type="entry name" value="DUF7918"/>
</dbReference>
<sequence>MTIIDTLPAVDVSIQLSSSLRNADEYPDPSPYRRERYLGGFERCARNYIESQDGTEFCIHVRVGDERSIDPWVYEEYGLLFFLYIDGQFMGKSFCQSKDFRQGDWRFTFSSRRYPNDDRSALVESRFKFQSIITVDEEPTDGDFRRARDLGNIELKVKLGKVSGMLGRQQGRNLERDFREPDVDYFQIPEEALKGRPIYHGTS</sequence>
<feature type="domain" description="DUF7918" evidence="1">
    <location>
        <begin position="41"/>
        <end position="203"/>
    </location>
</feature>
<reference evidence="2 3" key="1">
    <citation type="submission" date="2022-03" db="EMBL/GenBank/DDBJ databases">
        <title>Genome data of Colletotrichum spp.</title>
        <authorList>
            <person name="Utami Y.D."/>
            <person name="Hiruma K."/>
        </authorList>
    </citation>
    <scope>NUCLEOTIDE SEQUENCE [LARGE SCALE GENOMIC DNA]</scope>
    <source>
        <strain evidence="2 3">MAFF 239500</strain>
    </source>
</reference>
<evidence type="ECO:0000313" key="2">
    <source>
        <dbReference type="EMBL" id="GKT49990.1"/>
    </source>
</evidence>
<gene>
    <name evidence="2" type="ORF">ColSpa_10171</name>
</gene>
<keyword evidence="3" id="KW-1185">Reference proteome</keyword>
<dbReference type="AlphaFoldDB" id="A0AA37PD89"/>
<dbReference type="PANTHER" id="PTHR36223:SF1">
    <property type="entry name" value="TRANSCRIPTION ELONGATION FACTOR EAF N-TERMINAL DOMAIN-CONTAINING PROTEIN"/>
    <property type="match status" value="1"/>
</dbReference>
<dbReference type="EMBL" id="BQXU01000033">
    <property type="protein sequence ID" value="GKT49990.1"/>
    <property type="molecule type" value="Genomic_DNA"/>
</dbReference>
<name>A0AA37PD89_9PEZI</name>
<organism evidence="2 3">
    <name type="scientific">Colletotrichum spaethianum</name>
    <dbReference type="NCBI Taxonomy" id="700344"/>
    <lineage>
        <taxon>Eukaryota</taxon>
        <taxon>Fungi</taxon>
        <taxon>Dikarya</taxon>
        <taxon>Ascomycota</taxon>
        <taxon>Pezizomycotina</taxon>
        <taxon>Sordariomycetes</taxon>
        <taxon>Hypocreomycetidae</taxon>
        <taxon>Glomerellales</taxon>
        <taxon>Glomerellaceae</taxon>
        <taxon>Colletotrichum</taxon>
        <taxon>Colletotrichum spaethianum species complex</taxon>
    </lineage>
</organism>
<dbReference type="GeneID" id="73330973"/>
<dbReference type="RefSeq" id="XP_049132340.1">
    <property type="nucleotide sequence ID" value="XM_049276383.1"/>
</dbReference>
<comment type="caution">
    <text evidence="2">The sequence shown here is derived from an EMBL/GenBank/DDBJ whole genome shotgun (WGS) entry which is preliminary data.</text>
</comment>
<dbReference type="Proteomes" id="UP001055115">
    <property type="component" value="Unassembled WGS sequence"/>
</dbReference>